<dbReference type="InterPro" id="IPR009081">
    <property type="entry name" value="PP-bd_ACP"/>
</dbReference>
<organism evidence="6 7">
    <name type="scientific">Mycena albidolilacea</name>
    <dbReference type="NCBI Taxonomy" id="1033008"/>
    <lineage>
        <taxon>Eukaryota</taxon>
        <taxon>Fungi</taxon>
        <taxon>Dikarya</taxon>
        <taxon>Basidiomycota</taxon>
        <taxon>Agaricomycotina</taxon>
        <taxon>Agaricomycetes</taxon>
        <taxon>Agaricomycetidae</taxon>
        <taxon>Agaricales</taxon>
        <taxon>Marasmiineae</taxon>
        <taxon>Mycenaceae</taxon>
        <taxon>Mycena</taxon>
    </lineage>
</organism>
<dbReference type="Pfam" id="PF00550">
    <property type="entry name" value="PP-binding"/>
    <property type="match status" value="1"/>
</dbReference>
<dbReference type="PROSITE" id="PS50075">
    <property type="entry name" value="CARRIER"/>
    <property type="match status" value="1"/>
</dbReference>
<evidence type="ECO:0000256" key="3">
    <source>
        <dbReference type="ARBA" id="ARBA00022598"/>
    </source>
</evidence>
<dbReference type="InterPro" id="IPR036736">
    <property type="entry name" value="ACP-like_sf"/>
</dbReference>
<dbReference type="Proteomes" id="UP001218218">
    <property type="component" value="Unassembled WGS sequence"/>
</dbReference>
<dbReference type="SUPFAM" id="SSF47336">
    <property type="entry name" value="ACP-like"/>
    <property type="match status" value="1"/>
</dbReference>
<dbReference type="Gene3D" id="3.30.559.30">
    <property type="entry name" value="Nonribosomal peptide synthetase, condensation domain"/>
    <property type="match status" value="1"/>
</dbReference>
<keyword evidence="7" id="KW-1185">Reference proteome</keyword>
<dbReference type="Gene3D" id="3.30.559.10">
    <property type="entry name" value="Chloramphenicol acetyltransferase-like domain"/>
    <property type="match status" value="1"/>
</dbReference>
<dbReference type="Gene3D" id="3.30.300.30">
    <property type="match status" value="1"/>
</dbReference>
<dbReference type="SUPFAM" id="SSF56801">
    <property type="entry name" value="Acetyl-CoA synthetase-like"/>
    <property type="match status" value="1"/>
</dbReference>
<dbReference type="GO" id="GO:0031177">
    <property type="term" value="F:phosphopantetheine binding"/>
    <property type="evidence" value="ECO:0007669"/>
    <property type="project" value="TreeGrafter"/>
</dbReference>
<dbReference type="SUPFAM" id="SSF52777">
    <property type="entry name" value="CoA-dependent acyltransferases"/>
    <property type="match status" value="2"/>
</dbReference>
<accession>A0AAD6YYS3</accession>
<dbReference type="Pfam" id="PF00501">
    <property type="entry name" value="AMP-binding"/>
    <property type="match status" value="1"/>
</dbReference>
<sequence length="1362" mass="149458">MDSKSHLELDAAYKAGKTIETRVDTPQDIANVDLPNSLQNPKSRVLPPQYHSLTRQCSSATSSGLQDYMVRISLAVTLKLHLASNTSLFCEVESETLSEAHICRLITLAFDSNTPLRDLIQISEQQSKGPSSQFGFDREAVHAFLVIHSLSSWPKADDIPGWQLENISLSYRVPLAIEIIPSPFSGTEIRFSCSTTARPVEDINVFANHFVSVLHYLQGCQQDHQLTVNDILVSLGDYDAAQTLEFGKRRQLPKESLPKSFVHELFETCAQKTPSAVALEFETSSTLSYGELDRFASDLAVDLRNQYGVHADVMVPILFDTSFEMIIAILAVMKAGGAYVPLALDLPKATLRERLEIIGGNVLICGPGLEPRAADLITVCPGMKLLGYLMPDTVSDGVRKLTHHPASPSQLAYVFFTSGTTGKPNGVGVEHINLAAFLVSSLGVEMAGKDKKKLLLSPYVFDISVADIFTTLTSGGVLALVGRAKLLSNLPYWVDATNTTHLSVTPSIGRLLPTTGVTSLTHIIFGGEALPPDLAERMSRTRTVINSMGPTEATIYNTLYFFPKSSGETELPDRTPIGYPLNTGRLYVLRPSTMELAAHGETGEICIGGPQVSRGYVTNPELSKVKFVRDIFEGTGKIFRTGDWGRWNRFGELEILGRMDGQLKFHGIRVEAEEIERAVRSASSDIDDFYSTVLEIEGYQKLVGAFTLREGGKSVSVLETTHAKQIIDLAMKSCSAQLPPTIRPSIFLCFGSLPKTLNNKLDRRTLNDDIRDYIVASTTKKINLTNVAARTAAEDTVTSVVATVLTMIPESVGLDASFLDLGGTSMQAMRVTTSLQAMGINVSVVDVLNQDMTMAHLAQLPRFNPDSESDTTTPSLPWKNYAPFSLAPVQWEEELVRAGLAVSDVEDIYPCTSLAKYWLELAFQNDGRALICQFHHILGDDIDPERFCWAWDQLRIHEPTLRTVFLWVPGKDSESVSEPVISCVVLSAKVEGRSVGLEVLSVSNDQELQNLVFGKCFAQHRVEMGLVPIRAWLILNTTTKTWSFAISRHHALHDARTFDLQNDAFSVLYAHGPAGMTHTVEGRANENSYGAFMASLLKDPLAQEAEAFWEQYLRGAHCPTWPATVAVPVSFCKDMGTYALHFTEWKGNIADVAKRVGVTSGALIRGAYAIATAEGEGNSDSLVFEVADGSRVAGFSSPPWGFCAHVKPTRIHVPLDGRGCDQVSDLQVVPIVREANRSHVATLPYIGSAWDMSQKMLAAEEVNFATSILNILDLSRGDFRKDMKTEDQAAEASEIDSPPGVRQIFSNTLAAETVVGIYVPVYVEVRIQKEKVTYICPYDPTVANTGNIERFLNRQIEVLSSL</sequence>
<dbReference type="GO" id="GO:0005737">
    <property type="term" value="C:cytoplasm"/>
    <property type="evidence" value="ECO:0007669"/>
    <property type="project" value="TreeGrafter"/>
</dbReference>
<gene>
    <name evidence="6" type="ORF">DFH08DRAFT_1090060</name>
</gene>
<evidence type="ECO:0000256" key="1">
    <source>
        <dbReference type="ARBA" id="ARBA00022450"/>
    </source>
</evidence>
<comment type="caution">
    <text evidence="6">The sequence shown here is derived from an EMBL/GenBank/DDBJ whole genome shotgun (WGS) entry which is preliminary data.</text>
</comment>
<keyword evidence="3" id="KW-0436">Ligase</keyword>
<dbReference type="NCBIfam" id="TIGR01733">
    <property type="entry name" value="AA-adenyl-dom"/>
    <property type="match status" value="1"/>
</dbReference>
<dbReference type="InterPro" id="IPR045851">
    <property type="entry name" value="AMP-bd_C_sf"/>
</dbReference>
<name>A0AAD6YYS3_9AGAR</name>
<keyword evidence="1" id="KW-0596">Phosphopantetheine</keyword>
<dbReference type="PANTHER" id="PTHR45527">
    <property type="entry name" value="NONRIBOSOMAL PEPTIDE SYNTHETASE"/>
    <property type="match status" value="1"/>
</dbReference>
<keyword evidence="2" id="KW-0597">Phosphoprotein</keyword>
<dbReference type="Gene3D" id="1.10.1200.10">
    <property type="entry name" value="ACP-like"/>
    <property type="match status" value="1"/>
</dbReference>
<proteinExistence type="predicted"/>
<feature type="domain" description="Carrier" evidence="5">
    <location>
        <begin position="791"/>
        <end position="865"/>
    </location>
</feature>
<evidence type="ECO:0000313" key="7">
    <source>
        <dbReference type="Proteomes" id="UP001218218"/>
    </source>
</evidence>
<dbReference type="PANTHER" id="PTHR45527:SF1">
    <property type="entry name" value="FATTY ACID SYNTHASE"/>
    <property type="match status" value="1"/>
</dbReference>
<dbReference type="EMBL" id="JARIHO010000125">
    <property type="protein sequence ID" value="KAJ7301859.1"/>
    <property type="molecule type" value="Genomic_DNA"/>
</dbReference>
<evidence type="ECO:0000313" key="6">
    <source>
        <dbReference type="EMBL" id="KAJ7301859.1"/>
    </source>
</evidence>
<evidence type="ECO:0000256" key="2">
    <source>
        <dbReference type="ARBA" id="ARBA00022553"/>
    </source>
</evidence>
<keyword evidence="4" id="KW-0511">Multifunctional enzyme</keyword>
<dbReference type="Gene3D" id="3.40.50.12780">
    <property type="entry name" value="N-terminal domain of ligase-like"/>
    <property type="match status" value="1"/>
</dbReference>
<evidence type="ECO:0000259" key="5">
    <source>
        <dbReference type="PROSITE" id="PS50075"/>
    </source>
</evidence>
<dbReference type="GO" id="GO:0044550">
    <property type="term" value="P:secondary metabolite biosynthetic process"/>
    <property type="evidence" value="ECO:0007669"/>
    <property type="project" value="TreeGrafter"/>
</dbReference>
<reference evidence="6" key="1">
    <citation type="submission" date="2023-03" db="EMBL/GenBank/DDBJ databases">
        <title>Massive genome expansion in bonnet fungi (Mycena s.s.) driven by repeated elements and novel gene families across ecological guilds.</title>
        <authorList>
            <consortium name="Lawrence Berkeley National Laboratory"/>
            <person name="Harder C.B."/>
            <person name="Miyauchi S."/>
            <person name="Viragh M."/>
            <person name="Kuo A."/>
            <person name="Thoen E."/>
            <person name="Andreopoulos B."/>
            <person name="Lu D."/>
            <person name="Skrede I."/>
            <person name="Drula E."/>
            <person name="Henrissat B."/>
            <person name="Morin E."/>
            <person name="Kohler A."/>
            <person name="Barry K."/>
            <person name="LaButti K."/>
            <person name="Morin E."/>
            <person name="Salamov A."/>
            <person name="Lipzen A."/>
            <person name="Mereny Z."/>
            <person name="Hegedus B."/>
            <person name="Baldrian P."/>
            <person name="Stursova M."/>
            <person name="Weitz H."/>
            <person name="Taylor A."/>
            <person name="Grigoriev I.V."/>
            <person name="Nagy L.G."/>
            <person name="Martin F."/>
            <person name="Kauserud H."/>
        </authorList>
    </citation>
    <scope>NUCLEOTIDE SEQUENCE</scope>
    <source>
        <strain evidence="6">CBHHK002</strain>
    </source>
</reference>
<dbReference type="GO" id="GO:0016874">
    <property type="term" value="F:ligase activity"/>
    <property type="evidence" value="ECO:0007669"/>
    <property type="project" value="UniProtKB-KW"/>
</dbReference>
<dbReference type="InterPro" id="IPR000873">
    <property type="entry name" value="AMP-dep_synth/lig_dom"/>
</dbReference>
<dbReference type="InterPro" id="IPR010071">
    <property type="entry name" value="AA_adenyl_dom"/>
</dbReference>
<evidence type="ECO:0000256" key="4">
    <source>
        <dbReference type="ARBA" id="ARBA00023268"/>
    </source>
</evidence>
<dbReference type="GO" id="GO:0043041">
    <property type="term" value="P:amino acid activation for nonribosomal peptide biosynthetic process"/>
    <property type="evidence" value="ECO:0007669"/>
    <property type="project" value="TreeGrafter"/>
</dbReference>
<dbReference type="InterPro" id="IPR042099">
    <property type="entry name" value="ANL_N_sf"/>
</dbReference>
<dbReference type="InterPro" id="IPR023213">
    <property type="entry name" value="CAT-like_dom_sf"/>
</dbReference>
<protein>
    <recommendedName>
        <fullName evidence="5">Carrier domain-containing protein</fullName>
    </recommendedName>
</protein>